<sequence>MESLYRTSVTALPDNVQPISKAPTACTPSSLYQYQKDLDAWTVCQACGRQGFGTRQLENGKTVCDTREQKPGALLACPAGPVNPCYPMAKPLDSLNPWSREQPHSWGSSVFDPKYGTFILWGTWDPAHGRPYFAADAPYMRAGKNTPCP</sequence>
<proteinExistence type="predicted"/>
<evidence type="ECO:0000313" key="1">
    <source>
        <dbReference type="EMBL" id="QHS93210.1"/>
    </source>
</evidence>
<protein>
    <submittedName>
        <fullName evidence="1">Uncharacterized protein</fullName>
    </submittedName>
</protein>
<name>A0A6C0BMF1_9ZZZZ</name>
<reference evidence="1" key="1">
    <citation type="journal article" date="2020" name="Nature">
        <title>Giant virus diversity and host interactions through global metagenomics.</title>
        <authorList>
            <person name="Schulz F."/>
            <person name="Roux S."/>
            <person name="Paez-Espino D."/>
            <person name="Jungbluth S."/>
            <person name="Walsh D.A."/>
            <person name="Denef V.J."/>
            <person name="McMahon K.D."/>
            <person name="Konstantinidis K.T."/>
            <person name="Eloe-Fadrosh E.A."/>
            <person name="Kyrpides N.C."/>
            <person name="Woyke T."/>
        </authorList>
    </citation>
    <scope>NUCLEOTIDE SEQUENCE</scope>
    <source>
        <strain evidence="1">GVMAG-M-3300017989-17</strain>
    </source>
</reference>
<dbReference type="EMBL" id="MN739201">
    <property type="protein sequence ID" value="QHS93210.1"/>
    <property type="molecule type" value="Genomic_DNA"/>
</dbReference>
<accession>A0A6C0BMF1</accession>
<dbReference type="AlphaFoldDB" id="A0A6C0BMF1"/>
<organism evidence="1">
    <name type="scientific">viral metagenome</name>
    <dbReference type="NCBI Taxonomy" id="1070528"/>
    <lineage>
        <taxon>unclassified sequences</taxon>
        <taxon>metagenomes</taxon>
        <taxon>organismal metagenomes</taxon>
    </lineage>
</organism>